<feature type="region of interest" description="Disordered" evidence="1">
    <location>
        <begin position="94"/>
        <end position="170"/>
    </location>
</feature>
<proteinExistence type="predicted"/>
<organism evidence="2 3">
    <name type="scientific">Nephila pilipes</name>
    <name type="common">Giant wood spider</name>
    <name type="synonym">Nephila maculata</name>
    <dbReference type="NCBI Taxonomy" id="299642"/>
    <lineage>
        <taxon>Eukaryota</taxon>
        <taxon>Metazoa</taxon>
        <taxon>Ecdysozoa</taxon>
        <taxon>Arthropoda</taxon>
        <taxon>Chelicerata</taxon>
        <taxon>Arachnida</taxon>
        <taxon>Araneae</taxon>
        <taxon>Araneomorphae</taxon>
        <taxon>Entelegynae</taxon>
        <taxon>Araneoidea</taxon>
        <taxon>Nephilidae</taxon>
        <taxon>Nephila</taxon>
    </lineage>
</organism>
<evidence type="ECO:0000256" key="1">
    <source>
        <dbReference type="SAM" id="MobiDB-lite"/>
    </source>
</evidence>
<evidence type="ECO:0000313" key="3">
    <source>
        <dbReference type="Proteomes" id="UP000887013"/>
    </source>
</evidence>
<gene>
    <name evidence="2" type="ORF">NPIL_126251</name>
</gene>
<feature type="compositionally biased region" description="Acidic residues" evidence="1">
    <location>
        <begin position="144"/>
        <end position="155"/>
    </location>
</feature>
<reference evidence="2" key="1">
    <citation type="submission" date="2020-08" db="EMBL/GenBank/DDBJ databases">
        <title>Multicomponent nature underlies the extraordinary mechanical properties of spider dragline silk.</title>
        <authorList>
            <person name="Kono N."/>
            <person name="Nakamura H."/>
            <person name="Mori M."/>
            <person name="Yoshida Y."/>
            <person name="Ohtoshi R."/>
            <person name="Malay A.D."/>
            <person name="Moran D.A.P."/>
            <person name="Tomita M."/>
            <person name="Numata K."/>
            <person name="Arakawa K."/>
        </authorList>
    </citation>
    <scope>NUCLEOTIDE SEQUENCE</scope>
</reference>
<keyword evidence="3" id="KW-1185">Reference proteome</keyword>
<comment type="caution">
    <text evidence="2">The sequence shown here is derived from an EMBL/GenBank/DDBJ whole genome shotgun (WGS) entry which is preliminary data.</text>
</comment>
<accession>A0A8X6NU58</accession>
<name>A0A8X6NU58_NEPPI</name>
<protein>
    <submittedName>
        <fullName evidence="2">Uncharacterized protein</fullName>
    </submittedName>
</protein>
<dbReference type="AlphaFoldDB" id="A0A8X6NU58"/>
<dbReference type="Proteomes" id="UP000887013">
    <property type="component" value="Unassembled WGS sequence"/>
</dbReference>
<evidence type="ECO:0000313" key="2">
    <source>
        <dbReference type="EMBL" id="GFT31917.1"/>
    </source>
</evidence>
<dbReference type="EMBL" id="BMAW01108017">
    <property type="protein sequence ID" value="GFT31917.1"/>
    <property type="molecule type" value="Genomic_DNA"/>
</dbReference>
<sequence>MEEASSAIPETPQAVSISTIQSNVNNITSSDQCLHADAKLSEYINALIAFQSQEAKNAYATIQEEVRTKFNSLKKEELRVENEKYLNLVNSWGLPDASKPQSFQLQSRRKSSTPIKKIANKKQKTADPTETECSNKFSTLAIEEIPESIEVDEDKDVTPPPCQKRPTHLP</sequence>
<feature type="compositionally biased region" description="Polar residues" evidence="1">
    <location>
        <begin position="126"/>
        <end position="138"/>
    </location>
</feature>